<reference evidence="1" key="1">
    <citation type="submission" date="2023-03" db="EMBL/GenBank/DDBJ databases">
        <title>Massive genome expansion in bonnet fungi (Mycena s.s.) driven by repeated elements and novel gene families across ecological guilds.</title>
        <authorList>
            <consortium name="Lawrence Berkeley National Laboratory"/>
            <person name="Harder C.B."/>
            <person name="Miyauchi S."/>
            <person name="Viragh M."/>
            <person name="Kuo A."/>
            <person name="Thoen E."/>
            <person name="Andreopoulos B."/>
            <person name="Lu D."/>
            <person name="Skrede I."/>
            <person name="Drula E."/>
            <person name="Henrissat B."/>
            <person name="Morin E."/>
            <person name="Kohler A."/>
            <person name="Barry K."/>
            <person name="LaButti K."/>
            <person name="Morin E."/>
            <person name="Salamov A."/>
            <person name="Lipzen A."/>
            <person name="Mereny Z."/>
            <person name="Hegedus B."/>
            <person name="Baldrian P."/>
            <person name="Stursova M."/>
            <person name="Weitz H."/>
            <person name="Taylor A."/>
            <person name="Grigoriev I.V."/>
            <person name="Nagy L.G."/>
            <person name="Martin F."/>
            <person name="Kauserud H."/>
        </authorList>
    </citation>
    <scope>NUCLEOTIDE SEQUENCE</scope>
    <source>
        <strain evidence="1">CBHHK002</strain>
    </source>
</reference>
<dbReference type="Proteomes" id="UP001218218">
    <property type="component" value="Unassembled WGS sequence"/>
</dbReference>
<name>A0AAD7EYU5_9AGAR</name>
<keyword evidence="2" id="KW-1185">Reference proteome</keyword>
<evidence type="ECO:0000313" key="2">
    <source>
        <dbReference type="Proteomes" id="UP001218218"/>
    </source>
</evidence>
<sequence length="264" mass="29954">MSASYRKDRVVSILMCKAPHHVSKEAFETTMKSLFDSLLAIPIVQQNYTKFELYWWLVLIFEPQIFQNQSLDVPLKELGFSEPRPSAWLLAECETEDHYAEILRNSEAEKLVQKAEELGYRTGMNVFVADVVTRLETTPKSRTVLVGEFRPPAHLSMSDYIEKIDSGGEGFADQLVSLPIAQKTFAKHSLLIHSERMTEHIQRLGLPASEPVLILLIETETLDDMKKFLTHPETKSFMAKTDPILSLSTHSTIFGADVVTKINK</sequence>
<gene>
    <name evidence="1" type="ORF">DFH08DRAFT_1052175</name>
</gene>
<comment type="caution">
    <text evidence="1">The sequence shown here is derived from an EMBL/GenBank/DDBJ whole genome shotgun (WGS) entry which is preliminary data.</text>
</comment>
<protein>
    <submittedName>
        <fullName evidence="1">Uncharacterized protein</fullName>
    </submittedName>
</protein>
<dbReference type="EMBL" id="JARIHO010000009">
    <property type="protein sequence ID" value="KAJ7355322.1"/>
    <property type="molecule type" value="Genomic_DNA"/>
</dbReference>
<accession>A0AAD7EYU5</accession>
<organism evidence="1 2">
    <name type="scientific">Mycena albidolilacea</name>
    <dbReference type="NCBI Taxonomy" id="1033008"/>
    <lineage>
        <taxon>Eukaryota</taxon>
        <taxon>Fungi</taxon>
        <taxon>Dikarya</taxon>
        <taxon>Basidiomycota</taxon>
        <taxon>Agaricomycotina</taxon>
        <taxon>Agaricomycetes</taxon>
        <taxon>Agaricomycetidae</taxon>
        <taxon>Agaricales</taxon>
        <taxon>Marasmiineae</taxon>
        <taxon>Mycenaceae</taxon>
        <taxon>Mycena</taxon>
    </lineage>
</organism>
<dbReference type="AlphaFoldDB" id="A0AAD7EYU5"/>
<evidence type="ECO:0000313" key="1">
    <source>
        <dbReference type="EMBL" id="KAJ7355322.1"/>
    </source>
</evidence>
<proteinExistence type="predicted"/>